<organism evidence="2">
    <name type="scientific">Streptomyces auratus AGR0001</name>
    <dbReference type="NCBI Taxonomy" id="1160718"/>
    <lineage>
        <taxon>Bacteria</taxon>
        <taxon>Bacillati</taxon>
        <taxon>Actinomycetota</taxon>
        <taxon>Actinomycetes</taxon>
        <taxon>Kitasatosporales</taxon>
        <taxon>Streptomycetaceae</taxon>
        <taxon>Streptomyces</taxon>
    </lineage>
</organism>
<dbReference type="eggNOG" id="ENOG503315W">
    <property type="taxonomic scope" value="Bacteria"/>
</dbReference>
<evidence type="ECO:0000259" key="1">
    <source>
        <dbReference type="Pfam" id="PF04149"/>
    </source>
</evidence>
<dbReference type="HOGENOM" id="CLU_131550_2_0_11"/>
<dbReference type="OrthoDB" id="4570646at2"/>
<dbReference type="STRING" id="1160718.SU9_14967"/>
<dbReference type="EMBL" id="AJGV01000093">
    <property type="protein sequence ID" value="EJJ06066.1"/>
    <property type="molecule type" value="Genomic_DNA"/>
</dbReference>
<evidence type="ECO:0000313" key="4">
    <source>
        <dbReference type="Proteomes" id="UP000009036"/>
    </source>
</evidence>
<sequence>MTTHESLVGAMWRKSSYSDGGDNNCIEIIDSFPGAVPVRDSKNPDGPVLLFPAAAWSAFIGGVTADRLR</sequence>
<dbReference type="KEGG" id="sauh:SU9_016605"/>
<dbReference type="AlphaFoldDB" id="J1ZWD1"/>
<dbReference type="EMBL" id="CP072931">
    <property type="protein sequence ID" value="QTZ92897.1"/>
    <property type="molecule type" value="Genomic_DNA"/>
</dbReference>
<evidence type="ECO:0000313" key="3">
    <source>
        <dbReference type="EMBL" id="QTZ92897.1"/>
    </source>
</evidence>
<evidence type="ECO:0000313" key="2">
    <source>
        <dbReference type="EMBL" id="EJJ06066.1"/>
    </source>
</evidence>
<dbReference type="InterPro" id="IPR007278">
    <property type="entry name" value="DUF397"/>
</dbReference>
<dbReference type="Pfam" id="PF04149">
    <property type="entry name" value="DUF397"/>
    <property type="match status" value="1"/>
</dbReference>
<dbReference type="RefSeq" id="WP_006604543.1">
    <property type="nucleotide sequence ID" value="NZ_CP072931.1"/>
</dbReference>
<gene>
    <name evidence="3" type="ORF">SU9_016605</name>
    <name evidence="2" type="ORF">SU9_14967</name>
</gene>
<protein>
    <submittedName>
        <fullName evidence="3">DUF397 domain-containing protein</fullName>
    </submittedName>
</protein>
<name>J1ZWD1_9ACTN</name>
<dbReference type="PATRIC" id="fig|1160718.3.peg.3028"/>
<reference evidence="3" key="2">
    <citation type="submission" date="2021-04" db="EMBL/GenBank/DDBJ databases">
        <authorList>
            <person name="Wen M.-L."/>
            <person name="Han X.-L."/>
            <person name="Xiong J."/>
        </authorList>
    </citation>
    <scope>NUCLEOTIDE SEQUENCE</scope>
    <source>
        <strain evidence="3">AGR0001</strain>
    </source>
</reference>
<proteinExistence type="predicted"/>
<dbReference type="Proteomes" id="UP000009036">
    <property type="component" value="Chromosome"/>
</dbReference>
<feature type="domain" description="DUF397" evidence="1">
    <location>
        <begin position="10"/>
        <end position="63"/>
    </location>
</feature>
<keyword evidence="4" id="KW-1185">Reference proteome</keyword>
<reference evidence="2" key="1">
    <citation type="journal article" date="2012" name="J. Bacteriol.">
        <title>Genome Sequence of Streptomyces auratus Strain AGR0001, a Phoslactomycin-Producing Actinomycete.</title>
        <authorList>
            <person name="Han X."/>
            <person name="Li M."/>
            <person name="Ding Z."/>
            <person name="Zhao J."/>
            <person name="Ji K."/>
            <person name="Wen M."/>
            <person name="Lu T."/>
        </authorList>
    </citation>
    <scope>NUCLEOTIDE SEQUENCE [LARGE SCALE GENOMIC DNA]</scope>
    <source>
        <strain evidence="2">AGR0001</strain>
    </source>
</reference>
<accession>J1ZWD1</accession>